<proteinExistence type="predicted"/>
<evidence type="ECO:0000313" key="1">
    <source>
        <dbReference type="EMBL" id="PZG18390.1"/>
    </source>
</evidence>
<dbReference type="RefSeq" id="WP_111179629.1">
    <property type="nucleotide sequence ID" value="NZ_POUD01000053.1"/>
</dbReference>
<organism evidence="1 2">
    <name type="scientific">Nonomuraea aridisoli</name>
    <dbReference type="NCBI Taxonomy" id="2070368"/>
    <lineage>
        <taxon>Bacteria</taxon>
        <taxon>Bacillati</taxon>
        <taxon>Actinomycetota</taxon>
        <taxon>Actinomycetes</taxon>
        <taxon>Streptosporangiales</taxon>
        <taxon>Streptosporangiaceae</taxon>
        <taxon>Nonomuraea</taxon>
    </lineage>
</organism>
<reference evidence="1 2" key="1">
    <citation type="submission" date="2018-01" db="EMBL/GenBank/DDBJ databases">
        <title>Draft genome sequence of Nonomuraea sp. KC333.</title>
        <authorList>
            <person name="Sahin N."/>
            <person name="Saygin H."/>
            <person name="Ay H."/>
        </authorList>
    </citation>
    <scope>NUCLEOTIDE SEQUENCE [LARGE SCALE GENOMIC DNA]</scope>
    <source>
        <strain evidence="1 2">KC333</strain>
    </source>
</reference>
<protein>
    <submittedName>
        <fullName evidence="1">Uncharacterized protein</fullName>
    </submittedName>
</protein>
<keyword evidence="2" id="KW-1185">Reference proteome</keyword>
<accession>A0A2W2EXU8</accession>
<dbReference type="Proteomes" id="UP000249304">
    <property type="component" value="Unassembled WGS sequence"/>
</dbReference>
<gene>
    <name evidence="1" type="ORF">C1J01_15260</name>
</gene>
<evidence type="ECO:0000313" key="2">
    <source>
        <dbReference type="Proteomes" id="UP000249304"/>
    </source>
</evidence>
<name>A0A2W2EXU8_9ACTN</name>
<sequence>MLTLMSSARLSGVDPQPLADAHPLTRHLPAAQIDDLLVLHAGFLVRTAVTAGPTVDRHLLDMMTALGTASLRWLRDRW</sequence>
<dbReference type="EMBL" id="POUD01000053">
    <property type="protein sequence ID" value="PZG18390.1"/>
    <property type="molecule type" value="Genomic_DNA"/>
</dbReference>
<dbReference type="AlphaFoldDB" id="A0A2W2EXU8"/>
<comment type="caution">
    <text evidence="1">The sequence shown here is derived from an EMBL/GenBank/DDBJ whole genome shotgun (WGS) entry which is preliminary data.</text>
</comment>